<reference evidence="4" key="1">
    <citation type="journal article" date="2014" name="Proc. Natl. Acad. Sci. U.S.A.">
        <title>Extensive sampling of basidiomycete genomes demonstrates inadequacy of the white-rot/brown-rot paradigm for wood decay fungi.</title>
        <authorList>
            <person name="Riley R."/>
            <person name="Salamov A.A."/>
            <person name="Brown D.W."/>
            <person name="Nagy L.G."/>
            <person name="Floudas D."/>
            <person name="Held B.W."/>
            <person name="Levasseur A."/>
            <person name="Lombard V."/>
            <person name="Morin E."/>
            <person name="Otillar R."/>
            <person name="Lindquist E.A."/>
            <person name="Sun H."/>
            <person name="LaButti K.M."/>
            <person name="Schmutz J."/>
            <person name="Jabbour D."/>
            <person name="Luo H."/>
            <person name="Baker S.E."/>
            <person name="Pisabarro A.G."/>
            <person name="Walton J.D."/>
            <person name="Blanchette R.A."/>
            <person name="Henrissat B."/>
            <person name="Martin F."/>
            <person name="Cullen D."/>
            <person name="Hibbett D.S."/>
            <person name="Grigoriev I.V."/>
        </authorList>
    </citation>
    <scope>NUCLEOTIDE SEQUENCE [LARGE SCALE GENOMIC DNA]</scope>
    <source>
        <strain evidence="4">CBS 339.88</strain>
    </source>
</reference>
<sequence length="236" mass="25386">MRFFSVFVSLALVLAVEATSRLQVRNERLFERQAPNPPCIGLVRACLCTTFIQQLGQTCASCLSVEQDLNPSTLLTDVIDFNAECASSGLSITLPKSSVGSPTTTANTGNVASTAPAELPTATAPNVGGSTGSSGNTGGGNNQGNPLTGQKTSTGGNMASHHGRYLRRGRLTLQYFKAWAKQTPTTLREFHNHLSNGNINFQQHYLEQKRFPRFTNRLAKGRDRSEVGGNGNKNKK</sequence>
<protein>
    <submittedName>
        <fullName evidence="3">Uncharacterized protein</fullName>
    </submittedName>
</protein>
<dbReference type="HOGENOM" id="CLU_1175500_0_0_1"/>
<evidence type="ECO:0000256" key="2">
    <source>
        <dbReference type="SAM" id="SignalP"/>
    </source>
</evidence>
<keyword evidence="4" id="KW-1185">Reference proteome</keyword>
<proteinExistence type="predicted"/>
<feature type="compositionally biased region" description="Low complexity" evidence="1">
    <location>
        <begin position="112"/>
        <end position="128"/>
    </location>
</feature>
<name>A0A067SKI0_GALM3</name>
<feature type="region of interest" description="Disordered" evidence="1">
    <location>
        <begin position="98"/>
        <end position="161"/>
    </location>
</feature>
<dbReference type="Proteomes" id="UP000027222">
    <property type="component" value="Unassembled WGS sequence"/>
</dbReference>
<dbReference type="EMBL" id="KL142397">
    <property type="protein sequence ID" value="KDR70502.1"/>
    <property type="molecule type" value="Genomic_DNA"/>
</dbReference>
<accession>A0A067SKI0</accession>
<gene>
    <name evidence="3" type="ORF">GALMADRAFT_214565</name>
</gene>
<organism evidence="3 4">
    <name type="scientific">Galerina marginata (strain CBS 339.88)</name>
    <dbReference type="NCBI Taxonomy" id="685588"/>
    <lineage>
        <taxon>Eukaryota</taxon>
        <taxon>Fungi</taxon>
        <taxon>Dikarya</taxon>
        <taxon>Basidiomycota</taxon>
        <taxon>Agaricomycotina</taxon>
        <taxon>Agaricomycetes</taxon>
        <taxon>Agaricomycetidae</taxon>
        <taxon>Agaricales</taxon>
        <taxon>Agaricineae</taxon>
        <taxon>Strophariaceae</taxon>
        <taxon>Galerina</taxon>
    </lineage>
</organism>
<feature type="signal peptide" evidence="2">
    <location>
        <begin position="1"/>
        <end position="18"/>
    </location>
</feature>
<feature type="chain" id="PRO_5001649004" evidence="2">
    <location>
        <begin position="19"/>
        <end position="236"/>
    </location>
</feature>
<dbReference type="AlphaFoldDB" id="A0A067SKI0"/>
<feature type="compositionally biased region" description="Gly residues" evidence="1">
    <location>
        <begin position="129"/>
        <end position="142"/>
    </location>
</feature>
<evidence type="ECO:0000313" key="3">
    <source>
        <dbReference type="EMBL" id="KDR70502.1"/>
    </source>
</evidence>
<keyword evidence="2" id="KW-0732">Signal</keyword>
<evidence type="ECO:0000313" key="4">
    <source>
        <dbReference type="Proteomes" id="UP000027222"/>
    </source>
</evidence>
<evidence type="ECO:0000256" key="1">
    <source>
        <dbReference type="SAM" id="MobiDB-lite"/>
    </source>
</evidence>
<feature type="compositionally biased region" description="Polar residues" evidence="1">
    <location>
        <begin position="98"/>
        <end position="111"/>
    </location>
</feature>
<feature type="region of interest" description="Disordered" evidence="1">
    <location>
        <begin position="215"/>
        <end position="236"/>
    </location>
</feature>